<evidence type="ECO:0000259" key="4">
    <source>
        <dbReference type="Pfam" id="PF14257"/>
    </source>
</evidence>
<feature type="transmembrane region" description="Helical" evidence="2">
    <location>
        <begin position="259"/>
        <end position="285"/>
    </location>
</feature>
<dbReference type="Pfam" id="PF14257">
    <property type="entry name" value="DUF4349"/>
    <property type="match status" value="1"/>
</dbReference>
<accession>A0A7W8EKP9</accession>
<keyword evidence="1" id="KW-0175">Coiled coil</keyword>
<proteinExistence type="predicted"/>
<evidence type="ECO:0000256" key="1">
    <source>
        <dbReference type="SAM" id="Coils"/>
    </source>
</evidence>
<keyword evidence="2" id="KW-1133">Transmembrane helix</keyword>
<sequence>MKTMALAAALAVVLLSGCGGSGSGGVAQIGNASAPESAAVGPARADADSTAKDATGGKTITSDVKVTAEERQIIYIASLTVRAKDVTAAAERAKTIVTGAGGHLSKEESSAAEQQEASATLEFKIPPARYQEVLTVLGRDLGKRLSMTQGTQDVTMEIADVNSRLKSAEGALASLRSLLGKAKTIGEVLQVEREIQNREAELESLQARQKELAAQVGMATVTLRLMGPAAEVLPPDDDPPGFLGGLAAGWRALVDFLKVVVTVVGVVLPWLLIVAPVVLLVIFLVRRGRTARPAAPAAPEETPAA</sequence>
<feature type="chain" id="PRO_5039106607" description="DUF4349 domain-containing protein" evidence="3">
    <location>
        <begin position="22"/>
        <end position="305"/>
    </location>
</feature>
<organism evidence="5 6">
    <name type="scientific">Nonomuraea endophytica</name>
    <dbReference type="NCBI Taxonomy" id="714136"/>
    <lineage>
        <taxon>Bacteria</taxon>
        <taxon>Bacillati</taxon>
        <taxon>Actinomycetota</taxon>
        <taxon>Actinomycetes</taxon>
        <taxon>Streptosporangiales</taxon>
        <taxon>Streptosporangiaceae</taxon>
        <taxon>Nonomuraea</taxon>
    </lineage>
</organism>
<dbReference type="InterPro" id="IPR025645">
    <property type="entry name" value="DUF4349"/>
</dbReference>
<evidence type="ECO:0000256" key="3">
    <source>
        <dbReference type="SAM" id="SignalP"/>
    </source>
</evidence>
<feature type="domain" description="DUF4349" evidence="4">
    <location>
        <begin position="71"/>
        <end position="281"/>
    </location>
</feature>
<keyword evidence="6" id="KW-1185">Reference proteome</keyword>
<evidence type="ECO:0000313" key="5">
    <source>
        <dbReference type="EMBL" id="MBB5083019.1"/>
    </source>
</evidence>
<protein>
    <recommendedName>
        <fullName evidence="4">DUF4349 domain-containing protein</fullName>
    </recommendedName>
</protein>
<dbReference type="Proteomes" id="UP000568380">
    <property type="component" value="Unassembled WGS sequence"/>
</dbReference>
<dbReference type="EMBL" id="JACHIN010000015">
    <property type="protein sequence ID" value="MBB5083019.1"/>
    <property type="molecule type" value="Genomic_DNA"/>
</dbReference>
<evidence type="ECO:0000256" key="2">
    <source>
        <dbReference type="SAM" id="Phobius"/>
    </source>
</evidence>
<dbReference type="RefSeq" id="WP_184971715.1">
    <property type="nucleotide sequence ID" value="NZ_JACHIN010000015.1"/>
</dbReference>
<keyword evidence="2" id="KW-0812">Transmembrane</keyword>
<dbReference type="AlphaFoldDB" id="A0A7W8EKP9"/>
<reference evidence="5 6" key="1">
    <citation type="submission" date="2020-08" db="EMBL/GenBank/DDBJ databases">
        <title>Genomic Encyclopedia of Type Strains, Phase IV (KMG-IV): sequencing the most valuable type-strain genomes for metagenomic binning, comparative biology and taxonomic classification.</title>
        <authorList>
            <person name="Goeker M."/>
        </authorList>
    </citation>
    <scope>NUCLEOTIDE SEQUENCE [LARGE SCALE GENOMIC DNA]</scope>
    <source>
        <strain evidence="5 6">DSM 45385</strain>
    </source>
</reference>
<feature type="signal peptide" evidence="3">
    <location>
        <begin position="1"/>
        <end position="21"/>
    </location>
</feature>
<name>A0A7W8EKP9_9ACTN</name>
<evidence type="ECO:0000313" key="6">
    <source>
        <dbReference type="Proteomes" id="UP000568380"/>
    </source>
</evidence>
<keyword evidence="3" id="KW-0732">Signal</keyword>
<comment type="caution">
    <text evidence="5">The sequence shown here is derived from an EMBL/GenBank/DDBJ whole genome shotgun (WGS) entry which is preliminary data.</text>
</comment>
<dbReference type="PROSITE" id="PS51257">
    <property type="entry name" value="PROKAR_LIPOPROTEIN"/>
    <property type="match status" value="1"/>
</dbReference>
<gene>
    <name evidence="5" type="ORF">HNR40_008522</name>
</gene>
<keyword evidence="2" id="KW-0472">Membrane</keyword>
<feature type="coiled-coil region" evidence="1">
    <location>
        <begin position="158"/>
        <end position="215"/>
    </location>
</feature>